<name>A0ABP7SWL3_9PSEU</name>
<evidence type="ECO:0000256" key="6">
    <source>
        <dbReference type="ARBA" id="ARBA00022900"/>
    </source>
</evidence>
<evidence type="ECO:0000256" key="7">
    <source>
        <dbReference type="ARBA" id="ARBA00023157"/>
    </source>
</evidence>
<dbReference type="InterPro" id="IPR000691">
    <property type="entry name" value="Prot_inh_I16_SSI"/>
</dbReference>
<feature type="chain" id="PRO_5047084713" description="Subtilisin inhibitor domain-containing protein" evidence="9">
    <location>
        <begin position="28"/>
        <end position="136"/>
    </location>
</feature>
<feature type="domain" description="Subtilisin inhibitor" evidence="10">
    <location>
        <begin position="36"/>
        <end position="122"/>
    </location>
</feature>
<comment type="subunit">
    <text evidence="3">Homodimer.</text>
</comment>
<accession>A0ABP7SWL3</accession>
<gene>
    <name evidence="11" type="ORF">GCM10022247_46190</name>
</gene>
<evidence type="ECO:0000256" key="4">
    <source>
        <dbReference type="ARBA" id="ARBA00022525"/>
    </source>
</evidence>
<keyword evidence="4" id="KW-0964">Secreted</keyword>
<feature type="signal peptide" evidence="9">
    <location>
        <begin position="1"/>
        <end position="27"/>
    </location>
</feature>
<evidence type="ECO:0000259" key="10">
    <source>
        <dbReference type="Pfam" id="PF00720"/>
    </source>
</evidence>
<dbReference type="InterPro" id="IPR036819">
    <property type="entry name" value="Subtilisin_inhibitor-like_sf"/>
</dbReference>
<evidence type="ECO:0000256" key="2">
    <source>
        <dbReference type="ARBA" id="ARBA00010472"/>
    </source>
</evidence>
<reference evidence="12" key="1">
    <citation type="journal article" date="2019" name="Int. J. Syst. Evol. Microbiol.">
        <title>The Global Catalogue of Microorganisms (GCM) 10K type strain sequencing project: providing services to taxonomists for standard genome sequencing and annotation.</title>
        <authorList>
            <consortium name="The Broad Institute Genomics Platform"/>
            <consortium name="The Broad Institute Genome Sequencing Center for Infectious Disease"/>
            <person name="Wu L."/>
            <person name="Ma J."/>
        </authorList>
    </citation>
    <scope>NUCLEOTIDE SEQUENCE [LARGE SCALE GENOMIC DNA]</scope>
    <source>
        <strain evidence="12">JCM 17342</strain>
    </source>
</reference>
<evidence type="ECO:0000313" key="12">
    <source>
        <dbReference type="Proteomes" id="UP001501747"/>
    </source>
</evidence>
<keyword evidence="5 8" id="KW-0646">Protease inhibitor</keyword>
<proteinExistence type="inferred from homology"/>
<dbReference type="Gene3D" id="3.30.350.10">
    <property type="entry name" value="Subtilisin inhibitor-like"/>
    <property type="match status" value="1"/>
</dbReference>
<keyword evidence="7" id="KW-1015">Disulfide bond</keyword>
<dbReference type="SUPFAM" id="SSF55399">
    <property type="entry name" value="Subtilisin inhibitor"/>
    <property type="match status" value="1"/>
</dbReference>
<protein>
    <recommendedName>
        <fullName evidence="10">Subtilisin inhibitor domain-containing protein</fullName>
    </recommendedName>
</protein>
<evidence type="ECO:0000313" key="11">
    <source>
        <dbReference type="EMBL" id="GAA4017614.1"/>
    </source>
</evidence>
<dbReference type="Pfam" id="PF00720">
    <property type="entry name" value="SSI"/>
    <property type="match status" value="1"/>
</dbReference>
<evidence type="ECO:0000256" key="3">
    <source>
        <dbReference type="ARBA" id="ARBA00011738"/>
    </source>
</evidence>
<dbReference type="EMBL" id="BAABAL010000017">
    <property type="protein sequence ID" value="GAA4017614.1"/>
    <property type="molecule type" value="Genomic_DNA"/>
</dbReference>
<keyword evidence="12" id="KW-1185">Reference proteome</keyword>
<sequence>MSWNRPLRFVPIAVTALLAALATPAGAILPPAPPAAALVLTSTPGEAPAPSARRVPLTCSPDGGGHPAPVASCAALARTGGSVAALHLDPGASCPLIYAPVTTTATGTWFGRRVREQITFPNRCVLIAKTGPLFRF</sequence>
<evidence type="ECO:0000256" key="9">
    <source>
        <dbReference type="SAM" id="SignalP"/>
    </source>
</evidence>
<evidence type="ECO:0000256" key="1">
    <source>
        <dbReference type="ARBA" id="ARBA00004613"/>
    </source>
</evidence>
<comment type="similarity">
    <text evidence="2 8">Belongs to the protease inhibitor I16 (SSI) family.</text>
</comment>
<comment type="subcellular location">
    <subcellularLocation>
        <location evidence="1">Secreted</location>
    </subcellularLocation>
</comment>
<keyword evidence="9" id="KW-0732">Signal</keyword>
<dbReference type="Proteomes" id="UP001501747">
    <property type="component" value="Unassembled WGS sequence"/>
</dbReference>
<evidence type="ECO:0000256" key="8">
    <source>
        <dbReference type="RuleBase" id="RU003471"/>
    </source>
</evidence>
<dbReference type="RefSeq" id="WP_344878107.1">
    <property type="nucleotide sequence ID" value="NZ_BAABAL010000017.1"/>
</dbReference>
<comment type="caution">
    <text evidence="11">The sequence shown here is derived from an EMBL/GenBank/DDBJ whole genome shotgun (WGS) entry which is preliminary data.</text>
</comment>
<organism evidence="11 12">
    <name type="scientific">Allokutzneria multivorans</name>
    <dbReference type="NCBI Taxonomy" id="1142134"/>
    <lineage>
        <taxon>Bacteria</taxon>
        <taxon>Bacillati</taxon>
        <taxon>Actinomycetota</taxon>
        <taxon>Actinomycetes</taxon>
        <taxon>Pseudonocardiales</taxon>
        <taxon>Pseudonocardiaceae</taxon>
        <taxon>Allokutzneria</taxon>
    </lineage>
</organism>
<dbReference type="PRINTS" id="PR00294">
    <property type="entry name" value="SSBTLNINHBTR"/>
</dbReference>
<keyword evidence="6 8" id="KW-0722">Serine protease inhibitor</keyword>
<evidence type="ECO:0000256" key="5">
    <source>
        <dbReference type="ARBA" id="ARBA00022690"/>
    </source>
</evidence>
<dbReference type="InterPro" id="IPR023549">
    <property type="entry name" value="Subtilisin_inhibitor"/>
</dbReference>